<dbReference type="InterPro" id="IPR036097">
    <property type="entry name" value="HisK_dim/P_sf"/>
</dbReference>
<dbReference type="RefSeq" id="WP_062484865.1">
    <property type="nucleotide sequence ID" value="NZ_LN885086.1"/>
</dbReference>
<dbReference type="KEGG" id="nio:NITINOP_1930"/>
<dbReference type="GO" id="GO:0006355">
    <property type="term" value="P:regulation of DNA-templated transcription"/>
    <property type="evidence" value="ECO:0007669"/>
    <property type="project" value="InterPro"/>
</dbReference>
<dbReference type="PRINTS" id="PR00344">
    <property type="entry name" value="BCTRLSENSOR"/>
</dbReference>
<keyword evidence="15" id="KW-1185">Reference proteome</keyword>
<dbReference type="PANTHER" id="PTHR43065">
    <property type="entry name" value="SENSOR HISTIDINE KINASE"/>
    <property type="match status" value="1"/>
</dbReference>
<feature type="domain" description="PAC" evidence="13">
    <location>
        <begin position="284"/>
        <end position="337"/>
    </location>
</feature>
<evidence type="ECO:0000313" key="14">
    <source>
        <dbReference type="EMBL" id="CUQ66902.1"/>
    </source>
</evidence>
<feature type="domain" description="PAS" evidence="12">
    <location>
        <begin position="206"/>
        <end position="258"/>
    </location>
</feature>
<evidence type="ECO:0000256" key="4">
    <source>
        <dbReference type="ARBA" id="ARBA00022679"/>
    </source>
</evidence>
<dbReference type="SMART" id="SM00388">
    <property type="entry name" value="HisKA"/>
    <property type="match status" value="1"/>
</dbReference>
<dbReference type="SUPFAM" id="SSF55874">
    <property type="entry name" value="ATPase domain of HSP90 chaperone/DNA topoisomerase II/histidine kinase"/>
    <property type="match status" value="1"/>
</dbReference>
<dbReference type="CDD" id="cd00082">
    <property type="entry name" value="HisKA"/>
    <property type="match status" value="1"/>
</dbReference>
<dbReference type="PROSITE" id="PS50110">
    <property type="entry name" value="RESPONSE_REGULATORY"/>
    <property type="match status" value="2"/>
</dbReference>
<evidence type="ECO:0000259" key="13">
    <source>
        <dbReference type="PROSITE" id="PS50113"/>
    </source>
</evidence>
<dbReference type="InterPro" id="IPR011006">
    <property type="entry name" value="CheY-like_superfamily"/>
</dbReference>
<dbReference type="CDD" id="cd17574">
    <property type="entry name" value="REC_OmpR"/>
    <property type="match status" value="1"/>
</dbReference>
<feature type="domain" description="Response regulatory" evidence="11">
    <location>
        <begin position="592"/>
        <end position="710"/>
    </location>
</feature>
<protein>
    <recommendedName>
        <fullName evidence="2">histidine kinase</fullName>
        <ecNumber evidence="2">2.7.13.3</ecNumber>
    </recommendedName>
</protein>
<feature type="modified residue" description="4-aspartylphosphate" evidence="9">
    <location>
        <position position="643"/>
    </location>
</feature>
<dbReference type="OrthoDB" id="9796100at2"/>
<dbReference type="EMBL" id="LN885086">
    <property type="protein sequence ID" value="CUQ66902.1"/>
    <property type="molecule type" value="Genomic_DNA"/>
</dbReference>
<evidence type="ECO:0000256" key="7">
    <source>
        <dbReference type="ARBA" id="ARBA00022840"/>
    </source>
</evidence>
<keyword evidence="6 14" id="KW-0418">Kinase</keyword>
<evidence type="ECO:0000256" key="9">
    <source>
        <dbReference type="PROSITE-ProRule" id="PRU00169"/>
    </source>
</evidence>
<dbReference type="InterPro" id="IPR013767">
    <property type="entry name" value="PAS_fold"/>
</dbReference>
<dbReference type="Gene3D" id="3.40.50.2300">
    <property type="match status" value="2"/>
</dbReference>
<dbReference type="Pfam" id="PF00512">
    <property type="entry name" value="HisKA"/>
    <property type="match status" value="1"/>
</dbReference>
<feature type="domain" description="Response regulatory" evidence="11">
    <location>
        <begin position="728"/>
        <end position="846"/>
    </location>
</feature>
<dbReference type="SUPFAM" id="SSF47384">
    <property type="entry name" value="Homodimeric domain of signal transducing histidine kinase"/>
    <property type="match status" value="1"/>
</dbReference>
<evidence type="ECO:0000256" key="6">
    <source>
        <dbReference type="ARBA" id="ARBA00022777"/>
    </source>
</evidence>
<dbReference type="Pfam" id="PF00989">
    <property type="entry name" value="PAS"/>
    <property type="match status" value="1"/>
</dbReference>
<evidence type="ECO:0000256" key="8">
    <source>
        <dbReference type="ARBA" id="ARBA00023012"/>
    </source>
</evidence>
<dbReference type="SMART" id="SM00387">
    <property type="entry name" value="HATPase_c"/>
    <property type="match status" value="1"/>
</dbReference>
<evidence type="ECO:0000256" key="2">
    <source>
        <dbReference type="ARBA" id="ARBA00012438"/>
    </source>
</evidence>
<dbReference type="EC" id="2.7.13.3" evidence="2"/>
<feature type="modified residue" description="4-aspartylphosphate" evidence="9">
    <location>
        <position position="777"/>
    </location>
</feature>
<dbReference type="PANTHER" id="PTHR43065:SF42">
    <property type="entry name" value="TWO-COMPONENT SENSOR PPRA"/>
    <property type="match status" value="1"/>
</dbReference>
<dbReference type="InterPro" id="IPR000700">
    <property type="entry name" value="PAS-assoc_C"/>
</dbReference>
<evidence type="ECO:0000259" key="11">
    <source>
        <dbReference type="PROSITE" id="PS50110"/>
    </source>
</evidence>
<proteinExistence type="predicted"/>
<dbReference type="CDD" id="cd00130">
    <property type="entry name" value="PAS"/>
    <property type="match status" value="1"/>
</dbReference>
<comment type="catalytic activity">
    <reaction evidence="1">
        <text>ATP + protein L-histidine = ADP + protein N-phospho-L-histidine.</text>
        <dbReference type="EC" id="2.7.13.3"/>
    </reaction>
</comment>
<dbReference type="InterPro" id="IPR003661">
    <property type="entry name" value="HisK_dim/P_dom"/>
</dbReference>
<dbReference type="InterPro" id="IPR003018">
    <property type="entry name" value="GAF"/>
</dbReference>
<dbReference type="PROSITE" id="PS50112">
    <property type="entry name" value="PAS"/>
    <property type="match status" value="1"/>
</dbReference>
<dbReference type="InterPro" id="IPR035965">
    <property type="entry name" value="PAS-like_dom_sf"/>
</dbReference>
<dbReference type="InterPro" id="IPR005467">
    <property type="entry name" value="His_kinase_dom"/>
</dbReference>
<feature type="domain" description="Histidine kinase" evidence="10">
    <location>
        <begin position="350"/>
        <end position="572"/>
    </location>
</feature>
<dbReference type="InterPro" id="IPR004358">
    <property type="entry name" value="Sig_transdc_His_kin-like_C"/>
</dbReference>
<reference evidence="15" key="1">
    <citation type="submission" date="2015-09" db="EMBL/GenBank/DDBJ databases">
        <authorList>
            <person name="Daims H."/>
        </authorList>
    </citation>
    <scope>NUCLEOTIDE SEQUENCE [LARGE SCALE GENOMIC DNA]</scope>
</reference>
<dbReference type="SUPFAM" id="SSF52172">
    <property type="entry name" value="CheY-like"/>
    <property type="match status" value="2"/>
</dbReference>
<dbReference type="InterPro" id="IPR029016">
    <property type="entry name" value="GAF-like_dom_sf"/>
</dbReference>
<dbReference type="STRING" id="1715989.NITINOP_1930"/>
<keyword evidence="7" id="KW-0067">ATP-binding</keyword>
<dbReference type="SUPFAM" id="SSF55781">
    <property type="entry name" value="GAF domain-like"/>
    <property type="match status" value="1"/>
</dbReference>
<dbReference type="SUPFAM" id="SSF55785">
    <property type="entry name" value="PYP-like sensor domain (PAS domain)"/>
    <property type="match status" value="1"/>
</dbReference>
<dbReference type="InterPro" id="IPR003594">
    <property type="entry name" value="HATPase_dom"/>
</dbReference>
<keyword evidence="3 9" id="KW-0597">Phosphoprotein</keyword>
<evidence type="ECO:0000259" key="10">
    <source>
        <dbReference type="PROSITE" id="PS50109"/>
    </source>
</evidence>
<dbReference type="SMART" id="SM00448">
    <property type="entry name" value="REC"/>
    <property type="match status" value="2"/>
</dbReference>
<evidence type="ECO:0000259" key="12">
    <source>
        <dbReference type="PROSITE" id="PS50112"/>
    </source>
</evidence>
<dbReference type="NCBIfam" id="TIGR00229">
    <property type="entry name" value="sensory_box"/>
    <property type="match status" value="1"/>
</dbReference>
<dbReference type="PROSITE" id="PS50113">
    <property type="entry name" value="PAC"/>
    <property type="match status" value="1"/>
</dbReference>
<dbReference type="Gene3D" id="3.30.565.10">
    <property type="entry name" value="Histidine kinase-like ATPase, C-terminal domain"/>
    <property type="match status" value="1"/>
</dbReference>
<dbReference type="Pfam" id="PF13185">
    <property type="entry name" value="GAF_2"/>
    <property type="match status" value="1"/>
</dbReference>
<dbReference type="GO" id="GO:0005524">
    <property type="term" value="F:ATP binding"/>
    <property type="evidence" value="ECO:0007669"/>
    <property type="project" value="UniProtKB-KW"/>
</dbReference>
<dbReference type="PROSITE" id="PS50109">
    <property type="entry name" value="HIS_KIN"/>
    <property type="match status" value="1"/>
</dbReference>
<evidence type="ECO:0000256" key="5">
    <source>
        <dbReference type="ARBA" id="ARBA00022741"/>
    </source>
</evidence>
<gene>
    <name evidence="14" type="ORF">NITINOP_1930</name>
</gene>
<accession>A0A0S4KWL4</accession>
<evidence type="ECO:0000256" key="1">
    <source>
        <dbReference type="ARBA" id="ARBA00000085"/>
    </source>
</evidence>
<dbReference type="InterPro" id="IPR000014">
    <property type="entry name" value="PAS"/>
</dbReference>
<dbReference type="Gene3D" id="1.10.287.130">
    <property type="match status" value="1"/>
</dbReference>
<dbReference type="AlphaFoldDB" id="A0A0S4KWL4"/>
<dbReference type="Gene3D" id="3.30.450.20">
    <property type="entry name" value="PAS domain"/>
    <property type="match status" value="1"/>
</dbReference>
<keyword evidence="4 14" id="KW-0808">Transferase</keyword>
<organism evidence="14 15">
    <name type="scientific">Candidatus Nitrospira inopinata</name>
    <dbReference type="NCBI Taxonomy" id="1715989"/>
    <lineage>
        <taxon>Bacteria</taxon>
        <taxon>Pseudomonadati</taxon>
        <taxon>Nitrospirota</taxon>
        <taxon>Nitrospiria</taxon>
        <taxon>Nitrospirales</taxon>
        <taxon>Nitrospiraceae</taxon>
        <taxon>Nitrospira</taxon>
    </lineage>
</organism>
<dbReference type="InterPro" id="IPR001789">
    <property type="entry name" value="Sig_transdc_resp-reg_receiver"/>
</dbReference>
<dbReference type="SMART" id="SM00065">
    <property type="entry name" value="GAF"/>
    <property type="match status" value="1"/>
</dbReference>
<evidence type="ECO:0000313" key="15">
    <source>
        <dbReference type="Proteomes" id="UP000066284"/>
    </source>
</evidence>
<keyword evidence="8" id="KW-0902">Two-component regulatory system</keyword>
<dbReference type="Pfam" id="PF00072">
    <property type="entry name" value="Response_reg"/>
    <property type="match status" value="2"/>
</dbReference>
<dbReference type="Gene3D" id="3.30.450.40">
    <property type="match status" value="1"/>
</dbReference>
<keyword evidence="5" id="KW-0547">Nucleotide-binding</keyword>
<name>A0A0S4KWL4_9BACT</name>
<sequence>MQHTTAEIARLFSAQAGEVRQYFKQLAMLNESGQSVQEGRASLPALLQGILRTAKVLTGARYAALGVFDETGERLVQFLTEGIDEETKRAIGRWPTGRGLLGALITDERPVRLKDVSQHKESVGFPLHHPVMRSFLGTAIRAHGKVFGRLYLTDKVRPGLDESMTDVSVSRAAEFTDLDEQLIIALAFQAGMAIETASLIEAIKVAQRRDRAVLDSVQEGIVGIDLTGACIFANRASVEALGYTQDELIGRNVHALIHHTREDGTPFPEAECPIMQALYNQRECHLENEILWRKDGTSFPVMCTVATFRDECERVAGAVVSFVDCTERRALEIQRRQGQRMELLGYLAAGVAHDFNNLLTIMQGYGELVLLQSDVPVSARAKIQEIKKAVDRAMVLTGQLLAFARKQPVERRVVDVNDLVRGIEPFFRQLLTENIVLCLNLTEKRLPAKVDAGGIEQALLNLIVNARDAMPTGGRLEIRTAIRDQAGEEEKRTQKRIGQSIVIEVNDSGVGMDQDTLDHIFEPFFTTKATGRGTGLGLATVYRIVMENDGNIQVASKVGVGTTFTLVFPLAEQEEQVPTPVFHAPVQGWGETVLLVEDNPAVREVIKLTLESKGYQVLTASDGSEGIHVALSYKEVIHLLIADVMMPNMDGLLMVRSLRSRMPHLKVLFITGGTATGAEDRSKGLASCRPEVLSKPFTNEALLAAVRRALDQPVGHSSRDRGSRKPKRVLVLDDDGQVNSLVREILRSERYEVLTAMSGVEGLELLRQHSIDLLITDMLLPGMDGVEVIQEVRRLQPALKILAVSGGGIGATPEFLLNRAGQAGAVSTLAKPFTREQLLAVVRQMVD</sequence>
<dbReference type="Pfam" id="PF02518">
    <property type="entry name" value="HATPase_c"/>
    <property type="match status" value="1"/>
</dbReference>
<dbReference type="Proteomes" id="UP000066284">
    <property type="component" value="Chromosome 1"/>
</dbReference>
<dbReference type="SMART" id="SM00091">
    <property type="entry name" value="PAS"/>
    <property type="match status" value="1"/>
</dbReference>
<dbReference type="GO" id="GO:0000155">
    <property type="term" value="F:phosphorelay sensor kinase activity"/>
    <property type="evidence" value="ECO:0007669"/>
    <property type="project" value="InterPro"/>
</dbReference>
<dbReference type="InterPro" id="IPR036890">
    <property type="entry name" value="HATPase_C_sf"/>
</dbReference>
<evidence type="ECO:0000256" key="3">
    <source>
        <dbReference type="ARBA" id="ARBA00022553"/>
    </source>
</evidence>